<evidence type="ECO:0000313" key="2">
    <source>
        <dbReference type="EMBL" id="OLR64492.1"/>
    </source>
</evidence>
<gene>
    <name evidence="2" type="ORF">BIV18_02480</name>
</gene>
<proteinExistence type="predicted"/>
<keyword evidence="1" id="KW-1133">Transmembrane helix</keyword>
<accession>A0A1U7LYI8</accession>
<feature type="transmembrane region" description="Helical" evidence="1">
    <location>
        <begin position="5"/>
        <end position="28"/>
    </location>
</feature>
<dbReference type="Proteomes" id="UP000187166">
    <property type="component" value="Unassembled WGS sequence"/>
</dbReference>
<dbReference type="STRING" id="1465756.BIV18_02480"/>
<evidence type="ECO:0000256" key="1">
    <source>
        <dbReference type="SAM" id="Phobius"/>
    </source>
</evidence>
<reference evidence="2 3" key="1">
    <citation type="journal article" date="2016" name="Appl. Environ. Microbiol.">
        <title>Function and Phylogeny of Bacterial Butyryl Coenzyme A:Acetate Transferases and Their Diversity in the Proximal Colon of Swine.</title>
        <authorList>
            <person name="Trachsel J."/>
            <person name="Bayles D.O."/>
            <person name="Looft T."/>
            <person name="Levine U.Y."/>
            <person name="Allen H.K."/>
        </authorList>
    </citation>
    <scope>NUCLEOTIDE SEQUENCE [LARGE SCALE GENOMIC DNA]</scope>
    <source>
        <strain evidence="2 3">35-6-1</strain>
    </source>
</reference>
<dbReference type="AlphaFoldDB" id="A0A1U7LYI8"/>
<keyword evidence="3" id="KW-1185">Reference proteome</keyword>
<feature type="transmembrane region" description="Helical" evidence="1">
    <location>
        <begin position="48"/>
        <end position="64"/>
    </location>
</feature>
<name>A0A1U7LYI8_9FIRM</name>
<evidence type="ECO:0000313" key="3">
    <source>
        <dbReference type="Proteomes" id="UP000187166"/>
    </source>
</evidence>
<keyword evidence="1" id="KW-0812">Transmembrane</keyword>
<keyword evidence="1" id="KW-0472">Membrane</keyword>
<comment type="caution">
    <text evidence="2">The sequence shown here is derived from an EMBL/GenBank/DDBJ whole genome shotgun (WGS) entry which is preliminary data.</text>
</comment>
<protein>
    <submittedName>
        <fullName evidence="2">Uncharacterized protein</fullName>
    </submittedName>
</protein>
<dbReference type="EMBL" id="MJIH01000001">
    <property type="protein sequence ID" value="OLR64492.1"/>
    <property type="molecule type" value="Genomic_DNA"/>
</dbReference>
<sequence length="72" mass="8796">MKKKFLLILVFINPFVLTYILLILLNLLEKIPMHTFLNLRYFDSVEYMRNYLYISTILGTYLLYKEELNKNK</sequence>
<organism evidence="2 3">
    <name type="scientific">Peptoniphilus porci</name>
    <dbReference type="NCBI Taxonomy" id="2652280"/>
    <lineage>
        <taxon>Bacteria</taxon>
        <taxon>Bacillati</taxon>
        <taxon>Bacillota</taxon>
        <taxon>Tissierellia</taxon>
        <taxon>Tissierellales</taxon>
        <taxon>Peptoniphilaceae</taxon>
        <taxon>Peptoniphilus</taxon>
    </lineage>
</organism>